<dbReference type="AlphaFoldDB" id="A0A7C4YCX8"/>
<dbReference type="SMART" id="SM00448">
    <property type="entry name" value="REC"/>
    <property type="match status" value="1"/>
</dbReference>
<proteinExistence type="predicted"/>
<sequence length="115" mass="13314">MKRILIIDDEETIVHFLTRLINMLRCEVLSATDGEKAKEVIKSGRFDLIFLDIRIPGINSYELFNMLDDETKKKVVVFSGDTLSPEIFEFVKKNNLRLLKKPATIEEIKELIDSI</sequence>
<comment type="caution">
    <text evidence="4">The sequence shown here is derived from an EMBL/GenBank/DDBJ whole genome shotgun (WGS) entry which is preliminary data.</text>
</comment>
<evidence type="ECO:0000256" key="1">
    <source>
        <dbReference type="ARBA" id="ARBA00022553"/>
    </source>
</evidence>
<name>A0A7C4YCX8_UNCW3</name>
<dbReference type="Gene3D" id="3.40.50.2300">
    <property type="match status" value="1"/>
</dbReference>
<dbReference type="InterPro" id="IPR011006">
    <property type="entry name" value="CheY-like_superfamily"/>
</dbReference>
<dbReference type="PROSITE" id="PS50110">
    <property type="entry name" value="RESPONSE_REGULATORY"/>
    <property type="match status" value="1"/>
</dbReference>
<dbReference type="Pfam" id="PF00072">
    <property type="entry name" value="Response_reg"/>
    <property type="match status" value="1"/>
</dbReference>
<dbReference type="InterPro" id="IPR050595">
    <property type="entry name" value="Bact_response_regulator"/>
</dbReference>
<evidence type="ECO:0000256" key="2">
    <source>
        <dbReference type="PROSITE-ProRule" id="PRU00169"/>
    </source>
</evidence>
<keyword evidence="1 2" id="KW-0597">Phosphoprotein</keyword>
<organism evidence="4">
    <name type="scientific">candidate division WOR-3 bacterium</name>
    <dbReference type="NCBI Taxonomy" id="2052148"/>
    <lineage>
        <taxon>Bacteria</taxon>
        <taxon>Bacteria division WOR-3</taxon>
    </lineage>
</organism>
<evidence type="ECO:0000313" key="4">
    <source>
        <dbReference type="EMBL" id="HGW91920.1"/>
    </source>
</evidence>
<evidence type="ECO:0000259" key="3">
    <source>
        <dbReference type="PROSITE" id="PS50110"/>
    </source>
</evidence>
<dbReference type="CDD" id="cd00156">
    <property type="entry name" value="REC"/>
    <property type="match status" value="1"/>
</dbReference>
<dbReference type="PANTHER" id="PTHR44591:SF3">
    <property type="entry name" value="RESPONSE REGULATORY DOMAIN-CONTAINING PROTEIN"/>
    <property type="match status" value="1"/>
</dbReference>
<dbReference type="SUPFAM" id="SSF52172">
    <property type="entry name" value="CheY-like"/>
    <property type="match status" value="1"/>
</dbReference>
<accession>A0A7C4YCX8</accession>
<dbReference type="PANTHER" id="PTHR44591">
    <property type="entry name" value="STRESS RESPONSE REGULATOR PROTEIN 1"/>
    <property type="match status" value="1"/>
</dbReference>
<feature type="domain" description="Response regulatory" evidence="3">
    <location>
        <begin position="3"/>
        <end position="115"/>
    </location>
</feature>
<dbReference type="GO" id="GO:0000160">
    <property type="term" value="P:phosphorelay signal transduction system"/>
    <property type="evidence" value="ECO:0007669"/>
    <property type="project" value="InterPro"/>
</dbReference>
<protein>
    <submittedName>
        <fullName evidence="4">Response regulator</fullName>
    </submittedName>
</protein>
<dbReference type="InterPro" id="IPR001789">
    <property type="entry name" value="Sig_transdc_resp-reg_receiver"/>
</dbReference>
<feature type="modified residue" description="4-aspartylphosphate" evidence="2">
    <location>
        <position position="52"/>
    </location>
</feature>
<gene>
    <name evidence="4" type="ORF">ENV67_05200</name>
</gene>
<dbReference type="EMBL" id="DTHG01000066">
    <property type="protein sequence ID" value="HGW91920.1"/>
    <property type="molecule type" value="Genomic_DNA"/>
</dbReference>
<reference evidence="4" key="1">
    <citation type="journal article" date="2020" name="mSystems">
        <title>Genome- and Community-Level Interaction Insights into Carbon Utilization and Element Cycling Functions of Hydrothermarchaeota in Hydrothermal Sediment.</title>
        <authorList>
            <person name="Zhou Z."/>
            <person name="Liu Y."/>
            <person name="Xu W."/>
            <person name="Pan J."/>
            <person name="Luo Z.H."/>
            <person name="Li M."/>
        </authorList>
    </citation>
    <scope>NUCLEOTIDE SEQUENCE [LARGE SCALE GENOMIC DNA]</scope>
    <source>
        <strain evidence="4">SpSt-780</strain>
    </source>
</reference>